<evidence type="ECO:0000256" key="2">
    <source>
        <dbReference type="ARBA" id="ARBA00022723"/>
    </source>
</evidence>
<keyword evidence="2" id="KW-0479">Metal-binding</keyword>
<reference evidence="7 8" key="1">
    <citation type="submission" date="2016-04" db="EMBL/GenBank/DDBJ databases">
        <title>Draft genome sequence of Aeribacillus pallidus 8m3 from petroleum reservoir.</title>
        <authorList>
            <person name="Poltaraus A.B."/>
            <person name="Nazina T.N."/>
            <person name="Tourova T.P."/>
            <person name="Malakho S.M."/>
            <person name="Korshunova A.V."/>
            <person name="Sokolova D.S."/>
        </authorList>
    </citation>
    <scope>NUCLEOTIDE SEQUENCE [LARGE SCALE GENOMIC DNA]</scope>
    <source>
        <strain evidence="7 8">8m3</strain>
    </source>
</reference>
<dbReference type="InterPro" id="IPR036922">
    <property type="entry name" value="Rieske_2Fe-2S_sf"/>
</dbReference>
<accession>A0A165Y3N6</accession>
<dbReference type="Gene3D" id="3.30.300.130">
    <property type="entry name" value="Fe-S cluster assembly (FSCA)"/>
    <property type="match status" value="1"/>
</dbReference>
<keyword evidence="8" id="KW-1185">Reference proteome</keyword>
<gene>
    <name evidence="7" type="ORF">AZI98_07260</name>
</gene>
<keyword evidence="3" id="KW-0408">Iron</keyword>
<evidence type="ECO:0000259" key="6">
    <source>
        <dbReference type="PROSITE" id="PS51296"/>
    </source>
</evidence>
<dbReference type="Gene3D" id="2.102.10.10">
    <property type="entry name" value="Rieske [2Fe-2S] iron-sulphur domain"/>
    <property type="match status" value="1"/>
</dbReference>
<organism evidence="7 8">
    <name type="scientific">Aeribacillus pallidus</name>
    <dbReference type="NCBI Taxonomy" id="33936"/>
    <lineage>
        <taxon>Bacteria</taxon>
        <taxon>Bacillati</taxon>
        <taxon>Bacillota</taxon>
        <taxon>Bacilli</taxon>
        <taxon>Bacillales</taxon>
        <taxon>Bacillaceae</taxon>
        <taxon>Aeribacillus</taxon>
    </lineage>
</organism>
<protein>
    <recommendedName>
        <fullName evidence="6">Rieske domain-containing protein</fullName>
    </recommendedName>
</protein>
<name>A0A165Y3N6_9BACI</name>
<dbReference type="GO" id="GO:0016226">
    <property type="term" value="P:iron-sulfur cluster assembly"/>
    <property type="evidence" value="ECO:0007669"/>
    <property type="project" value="InterPro"/>
</dbReference>
<comment type="function">
    <text evidence="5">May be involved in the formation or repair of [Fe-S] clusters present in iron-sulfur proteins.</text>
</comment>
<dbReference type="PROSITE" id="PS51296">
    <property type="entry name" value="RIESKE"/>
    <property type="match status" value="1"/>
</dbReference>
<dbReference type="Proteomes" id="UP000076476">
    <property type="component" value="Unassembled WGS sequence"/>
</dbReference>
<dbReference type="AlphaFoldDB" id="A0A165Y3N6"/>
<keyword evidence="1" id="KW-0001">2Fe-2S</keyword>
<evidence type="ECO:0000313" key="7">
    <source>
        <dbReference type="EMBL" id="KZN96695.1"/>
    </source>
</evidence>
<keyword evidence="4" id="KW-0411">Iron-sulfur</keyword>
<evidence type="ECO:0000256" key="5">
    <source>
        <dbReference type="ARBA" id="ARBA00049958"/>
    </source>
</evidence>
<dbReference type="RefSeq" id="WP_063387615.1">
    <property type="nucleotide sequence ID" value="NZ_LWBR01000016.1"/>
</dbReference>
<dbReference type="GO" id="GO:0016705">
    <property type="term" value="F:oxidoreductase activity, acting on paired donors, with incorporation or reduction of molecular oxygen"/>
    <property type="evidence" value="ECO:0007669"/>
    <property type="project" value="UniProtKB-ARBA"/>
</dbReference>
<dbReference type="InterPro" id="IPR034904">
    <property type="entry name" value="FSCA_dom_sf"/>
</dbReference>
<dbReference type="CDD" id="cd03467">
    <property type="entry name" value="Rieske"/>
    <property type="match status" value="1"/>
</dbReference>
<dbReference type="InterPro" id="IPR017941">
    <property type="entry name" value="Rieske_2Fe-2S"/>
</dbReference>
<evidence type="ECO:0000256" key="1">
    <source>
        <dbReference type="ARBA" id="ARBA00022714"/>
    </source>
</evidence>
<dbReference type="Pfam" id="PF00355">
    <property type="entry name" value="Rieske"/>
    <property type="match status" value="1"/>
</dbReference>
<evidence type="ECO:0000313" key="8">
    <source>
        <dbReference type="Proteomes" id="UP000076476"/>
    </source>
</evidence>
<dbReference type="GO" id="GO:0005506">
    <property type="term" value="F:iron ion binding"/>
    <property type="evidence" value="ECO:0007669"/>
    <property type="project" value="InterPro"/>
</dbReference>
<proteinExistence type="predicted"/>
<dbReference type="EMBL" id="LWBR01000016">
    <property type="protein sequence ID" value="KZN96695.1"/>
    <property type="molecule type" value="Genomic_DNA"/>
</dbReference>
<dbReference type="STRING" id="33936.AZI98_07260"/>
<comment type="caution">
    <text evidence="7">The sequence shown here is derived from an EMBL/GenBank/DDBJ whole genome shotgun (WGS) entry which is preliminary data.</text>
</comment>
<sequence length="283" mass="31680">MKVQQEEDFQALAGRVDRVLDSIKGLPEDARMKAMELKKAIEAFHEHALRKLVRTFRETEAGKELLLKAAEDPSIYAMFLMHGIIKQDLFTRTAAALEEVRPYMRSHGGGVELVKVEGNTVYVRLQGACSGCSLSAMTLKNGIEEAIKARVPEIEHVVMVEEEVTSGYMPFHAMNDTGNLEQNGWVQGPSASELEEGSPVRFSHEKLDVLLVRLEGKVMAFRNQCPHMGMSLDGGLVDNSIITCPWHGFRFDLSTGECMTAPHVQLEPFPVRVEDEKIWIRLS</sequence>
<dbReference type="Pfam" id="PF01106">
    <property type="entry name" value="NifU"/>
    <property type="match status" value="1"/>
</dbReference>
<dbReference type="InterPro" id="IPR001075">
    <property type="entry name" value="NIF_FeS_clus_asmbl_NifU_C"/>
</dbReference>
<dbReference type="GO" id="GO:0004497">
    <property type="term" value="F:monooxygenase activity"/>
    <property type="evidence" value="ECO:0007669"/>
    <property type="project" value="UniProtKB-ARBA"/>
</dbReference>
<dbReference type="GO" id="GO:0051537">
    <property type="term" value="F:2 iron, 2 sulfur cluster binding"/>
    <property type="evidence" value="ECO:0007669"/>
    <property type="project" value="UniProtKB-KW"/>
</dbReference>
<evidence type="ECO:0000256" key="3">
    <source>
        <dbReference type="ARBA" id="ARBA00023004"/>
    </source>
</evidence>
<dbReference type="OrthoDB" id="9795104at2"/>
<feature type="domain" description="Rieske" evidence="6">
    <location>
        <begin position="186"/>
        <end position="280"/>
    </location>
</feature>
<dbReference type="PANTHER" id="PTHR11178">
    <property type="entry name" value="IRON-SULFUR CLUSTER SCAFFOLD PROTEIN NFU-RELATED"/>
    <property type="match status" value="1"/>
</dbReference>
<dbReference type="SUPFAM" id="SSF117916">
    <property type="entry name" value="Fe-S cluster assembly (FSCA) domain-like"/>
    <property type="match status" value="1"/>
</dbReference>
<evidence type="ECO:0000256" key="4">
    <source>
        <dbReference type="ARBA" id="ARBA00023014"/>
    </source>
</evidence>
<dbReference type="SUPFAM" id="SSF50022">
    <property type="entry name" value="ISP domain"/>
    <property type="match status" value="1"/>
</dbReference>